<dbReference type="InterPro" id="IPR009057">
    <property type="entry name" value="Homeodomain-like_sf"/>
</dbReference>
<dbReference type="GO" id="GO:0003700">
    <property type="term" value="F:DNA-binding transcription factor activity"/>
    <property type="evidence" value="ECO:0007669"/>
    <property type="project" value="TreeGrafter"/>
</dbReference>
<evidence type="ECO:0000256" key="2">
    <source>
        <dbReference type="ARBA" id="ARBA00023125"/>
    </source>
</evidence>
<dbReference type="SUPFAM" id="SSF46689">
    <property type="entry name" value="Homeodomain-like"/>
    <property type="match status" value="1"/>
</dbReference>
<accession>A0AAW5BF94</accession>
<evidence type="ECO:0000313" key="7">
    <source>
        <dbReference type="Proteomes" id="UP001199631"/>
    </source>
</evidence>
<dbReference type="InterPro" id="IPR050109">
    <property type="entry name" value="HTH-type_TetR-like_transc_reg"/>
</dbReference>
<evidence type="ECO:0000313" key="6">
    <source>
        <dbReference type="EMBL" id="MCG3420979.1"/>
    </source>
</evidence>
<dbReference type="Gene3D" id="1.10.357.10">
    <property type="entry name" value="Tetracycline Repressor, domain 2"/>
    <property type="match status" value="1"/>
</dbReference>
<comment type="caution">
    <text evidence="6">The sequence shown here is derived from an EMBL/GenBank/DDBJ whole genome shotgun (WGS) entry which is preliminary data.</text>
</comment>
<evidence type="ECO:0000256" key="1">
    <source>
        <dbReference type="ARBA" id="ARBA00023015"/>
    </source>
</evidence>
<dbReference type="Pfam" id="PF00440">
    <property type="entry name" value="TetR_N"/>
    <property type="match status" value="1"/>
</dbReference>
<evidence type="ECO:0000256" key="4">
    <source>
        <dbReference type="PROSITE-ProRule" id="PRU00335"/>
    </source>
</evidence>
<keyword evidence="1" id="KW-0805">Transcription regulation</keyword>
<proteinExistence type="predicted"/>
<dbReference type="Gene3D" id="1.10.10.60">
    <property type="entry name" value="Homeodomain-like"/>
    <property type="match status" value="1"/>
</dbReference>
<keyword evidence="2 4" id="KW-0238">DNA-binding</keyword>
<keyword evidence="7" id="KW-1185">Reference proteome</keyword>
<sequence length="191" mass="22178">MSSENIKEAALGLFALHGYEGTSLAQIAEQVGMKKQSIYSHFKGKDELFLAIVNDTFQIEVAREKNYLDEHFTEPLKDCLLKSLRGYVDRYQYDSRLKFWLRVSFFPPAHLYEQINEYSYSYIDKVDSFYLERFKKASLEREMEHISPETATMAYSALADSISVELVYSGVERTEKKLSAAWEVFWKGISS</sequence>
<organism evidence="6 7">
    <name type="scientific">Oceanobacillus jordanicus</name>
    <dbReference type="NCBI Taxonomy" id="2867266"/>
    <lineage>
        <taxon>Bacteria</taxon>
        <taxon>Bacillati</taxon>
        <taxon>Bacillota</taxon>
        <taxon>Bacilli</taxon>
        <taxon>Bacillales</taxon>
        <taxon>Bacillaceae</taxon>
        <taxon>Oceanobacillus</taxon>
    </lineage>
</organism>
<dbReference type="GO" id="GO:0000976">
    <property type="term" value="F:transcription cis-regulatory region binding"/>
    <property type="evidence" value="ECO:0007669"/>
    <property type="project" value="TreeGrafter"/>
</dbReference>
<keyword evidence="3" id="KW-0804">Transcription</keyword>
<dbReference type="PROSITE" id="PS50977">
    <property type="entry name" value="HTH_TETR_2"/>
    <property type="match status" value="1"/>
</dbReference>
<dbReference type="AlphaFoldDB" id="A0AAW5BF94"/>
<evidence type="ECO:0000256" key="3">
    <source>
        <dbReference type="ARBA" id="ARBA00023163"/>
    </source>
</evidence>
<dbReference type="InterPro" id="IPR001647">
    <property type="entry name" value="HTH_TetR"/>
</dbReference>
<protein>
    <submittedName>
        <fullName evidence="6">TetR/AcrR family transcriptional regulator</fullName>
    </submittedName>
</protein>
<evidence type="ECO:0000259" key="5">
    <source>
        <dbReference type="PROSITE" id="PS50977"/>
    </source>
</evidence>
<dbReference type="Proteomes" id="UP001199631">
    <property type="component" value="Unassembled WGS sequence"/>
</dbReference>
<gene>
    <name evidence="6" type="ORF">K3T81_17670</name>
</gene>
<dbReference type="PANTHER" id="PTHR30055:SF238">
    <property type="entry name" value="MYCOFACTOCIN BIOSYNTHESIS TRANSCRIPTIONAL REGULATOR MFTR-RELATED"/>
    <property type="match status" value="1"/>
</dbReference>
<feature type="domain" description="HTH tetR-type" evidence="5">
    <location>
        <begin position="1"/>
        <end position="60"/>
    </location>
</feature>
<reference evidence="6 7" key="1">
    <citation type="journal article" date="2022" name="Evol. Bioinform. Online">
        <title>Draft Genome Sequence of Oceanobacillus jordanicus Strain GSFE11, a Halotolerant Plant Growth-Promoting Bacterial Endophyte Isolated From the Jordan Valley.</title>
        <authorList>
            <person name="Alhindi T."/>
            <person name="Albdaiwi R."/>
        </authorList>
    </citation>
    <scope>NUCLEOTIDE SEQUENCE [LARGE SCALE GENOMIC DNA]</scope>
    <source>
        <strain evidence="6 7">GSFE11</strain>
    </source>
</reference>
<dbReference type="PANTHER" id="PTHR30055">
    <property type="entry name" value="HTH-TYPE TRANSCRIPTIONAL REGULATOR RUTR"/>
    <property type="match status" value="1"/>
</dbReference>
<dbReference type="RefSeq" id="WP_106896450.1">
    <property type="nucleotide sequence ID" value="NZ_JAIFZM010000020.1"/>
</dbReference>
<dbReference type="EMBL" id="JAIFZM010000020">
    <property type="protein sequence ID" value="MCG3420979.1"/>
    <property type="molecule type" value="Genomic_DNA"/>
</dbReference>
<dbReference type="PRINTS" id="PR00455">
    <property type="entry name" value="HTHTETR"/>
</dbReference>
<feature type="DNA-binding region" description="H-T-H motif" evidence="4">
    <location>
        <begin position="23"/>
        <end position="42"/>
    </location>
</feature>
<name>A0AAW5BF94_9BACI</name>